<dbReference type="SUPFAM" id="SSF50494">
    <property type="entry name" value="Trypsin-like serine proteases"/>
    <property type="match status" value="1"/>
</dbReference>
<accession>A0AAW4FJM1</accession>
<dbReference type="EMBL" id="WXFA01000008">
    <property type="protein sequence ID" value="MBM3092232.1"/>
    <property type="molecule type" value="Genomic_DNA"/>
</dbReference>
<organism evidence="2 3">
    <name type="scientific">Ensifer canadensis</name>
    <dbReference type="NCBI Taxonomy" id="555315"/>
    <lineage>
        <taxon>Bacteria</taxon>
        <taxon>Pseudomonadati</taxon>
        <taxon>Pseudomonadota</taxon>
        <taxon>Alphaproteobacteria</taxon>
        <taxon>Hyphomicrobiales</taxon>
        <taxon>Rhizobiaceae</taxon>
        <taxon>Sinorhizobium/Ensifer group</taxon>
        <taxon>Ensifer</taxon>
    </lineage>
</organism>
<evidence type="ECO:0000256" key="1">
    <source>
        <dbReference type="SAM" id="Phobius"/>
    </source>
</evidence>
<dbReference type="Proteomes" id="UP000744980">
    <property type="component" value="Unassembled WGS sequence"/>
</dbReference>
<gene>
    <name evidence="2" type="ORF">GFB56_15620</name>
</gene>
<dbReference type="Pfam" id="PF13365">
    <property type="entry name" value="Trypsin_2"/>
    <property type="match status" value="1"/>
</dbReference>
<comment type="caution">
    <text evidence="2">The sequence shown here is derived from an EMBL/GenBank/DDBJ whole genome shotgun (WGS) entry which is preliminary data.</text>
</comment>
<dbReference type="InterPro" id="IPR043504">
    <property type="entry name" value="Peptidase_S1_PA_chymotrypsin"/>
</dbReference>
<feature type="transmembrane region" description="Helical" evidence="1">
    <location>
        <begin position="392"/>
        <end position="417"/>
    </location>
</feature>
<feature type="transmembrane region" description="Helical" evidence="1">
    <location>
        <begin position="239"/>
        <end position="259"/>
    </location>
</feature>
<keyword evidence="1" id="KW-1133">Transmembrane helix</keyword>
<evidence type="ECO:0000313" key="2">
    <source>
        <dbReference type="EMBL" id="MBM3092232.1"/>
    </source>
</evidence>
<dbReference type="Gene3D" id="2.40.10.10">
    <property type="entry name" value="Trypsin-like serine proteases"/>
    <property type="match status" value="2"/>
</dbReference>
<reference evidence="2 3" key="1">
    <citation type="submission" date="2020-01" db="EMBL/GenBank/DDBJ databases">
        <title>Draft genome assembly of Ensifer adhaerens T173.</title>
        <authorList>
            <person name="Craig J.E."/>
            <person name="Stinchcombe J.R."/>
        </authorList>
    </citation>
    <scope>NUCLEOTIDE SEQUENCE [LARGE SCALE GENOMIC DNA]</scope>
    <source>
        <strain evidence="2 3">T173</strain>
    </source>
</reference>
<evidence type="ECO:0008006" key="4">
    <source>
        <dbReference type="Google" id="ProtNLM"/>
    </source>
</evidence>
<feature type="transmembrane region" description="Helical" evidence="1">
    <location>
        <begin position="291"/>
        <end position="312"/>
    </location>
</feature>
<name>A0AAW4FJM1_9HYPH</name>
<dbReference type="InterPro" id="IPR009003">
    <property type="entry name" value="Peptidase_S1_PA"/>
</dbReference>
<dbReference type="RefSeq" id="WP_203528217.1">
    <property type="nucleotide sequence ID" value="NZ_CP083370.1"/>
</dbReference>
<proteinExistence type="predicted"/>
<keyword evidence="3" id="KW-1185">Reference proteome</keyword>
<keyword evidence="1" id="KW-0812">Transmembrane</keyword>
<feature type="transmembrane region" description="Helical" evidence="1">
    <location>
        <begin position="198"/>
        <end position="219"/>
    </location>
</feature>
<evidence type="ECO:0000313" key="3">
    <source>
        <dbReference type="Proteomes" id="UP000744980"/>
    </source>
</evidence>
<dbReference type="AlphaFoldDB" id="A0AAW4FJM1"/>
<protein>
    <recommendedName>
        <fullName evidence="4">Serine protease</fullName>
    </recommendedName>
</protein>
<sequence length="429" mass="47573">MGILVGKRHVITCAHVVNVALGHEDTSQIEPGPESRVVVRFPLVGDRPEIVAGITRWRAPGMFPRDDIALLTLETDAPESAGTAILADITGMQLDSDRLSVFGLSSDRWIGNNVDAIFMGSTTAAWIQIDAVDSAGAFVEQGFSGAALWNATHQVSVGMVVAKLVSPTEKIAYMIPAYDLAAVLPELSIERRDMSSSFAPTWTILAAVTFILVFGHFVVQRGAKSLQTFSLGGDNTLLAAFWGMHIVAALMPVLMWLLFRFSTGFRLHSWWQRVPAFGRLSLVPQPSTGRLSALATILLFVVLPFAAQANFFSHFLDGKVFVKPLHFSCSFEELEQRGMTCDRHEQLCWFDSPRRMALVNTCRPFVAAPYWNTAYRFGDSPKPMDWVTYYPILQPFVIILFTWVASLFAVLALSNAFRDPPGSDRRRRK</sequence>
<keyword evidence="1" id="KW-0472">Membrane</keyword>